<organism evidence="4 5">
    <name type="scientific">Fibrobacter succinogenes (strain ATCC 19169 / S85)</name>
    <dbReference type="NCBI Taxonomy" id="59374"/>
    <lineage>
        <taxon>Bacteria</taxon>
        <taxon>Pseudomonadati</taxon>
        <taxon>Fibrobacterota</taxon>
        <taxon>Fibrobacteria</taxon>
        <taxon>Fibrobacterales</taxon>
        <taxon>Fibrobacteraceae</taxon>
        <taxon>Fibrobacter</taxon>
    </lineage>
</organism>
<dbReference type="Pfam" id="PF00534">
    <property type="entry name" value="Glycos_transf_1"/>
    <property type="match status" value="1"/>
</dbReference>
<sequence>MHRDRRAVNHITGDIHYCILGLIGCNSVLTIHDTVLIDFQNHPFFKKKIFEWLWFRLPLKFATRIVCISEETKKSVLRYTNRSDIEVVHNAIDLKFKYSPKELNLDKPRILIIGTNPNKNLLRVFDALKNQSFFIVVVGKLNEEQKKFLDLNGFDYENKINLSDNEIVEEYKKSDIVSFVSLYEGFGMPVIEANAIGRPVICSDIPVLREVARNSALFVNPYDVVAIKNAFLELKRDRLLCLELVECGLRNVNRFKKEIIQKQWDKIYQKV</sequence>
<dbReference type="SUPFAM" id="SSF53756">
    <property type="entry name" value="UDP-Glycosyltransferase/glycogen phosphorylase"/>
    <property type="match status" value="1"/>
</dbReference>
<gene>
    <name evidence="4" type="ordered locus">Fisuc_2676</name>
</gene>
<dbReference type="Pfam" id="PF13439">
    <property type="entry name" value="Glyco_transf_4"/>
    <property type="match status" value="1"/>
</dbReference>
<evidence type="ECO:0000259" key="3">
    <source>
        <dbReference type="Pfam" id="PF13439"/>
    </source>
</evidence>
<proteinExistence type="predicted"/>
<dbReference type="InterPro" id="IPR028098">
    <property type="entry name" value="Glyco_trans_4-like_N"/>
</dbReference>
<dbReference type="Proteomes" id="UP000001497">
    <property type="component" value="Chromosome"/>
</dbReference>
<evidence type="ECO:0000256" key="1">
    <source>
        <dbReference type="ARBA" id="ARBA00022679"/>
    </source>
</evidence>
<dbReference type="PANTHER" id="PTHR46401:SF2">
    <property type="entry name" value="GLYCOSYLTRANSFERASE WBBK-RELATED"/>
    <property type="match status" value="1"/>
</dbReference>
<evidence type="ECO:0000259" key="2">
    <source>
        <dbReference type="Pfam" id="PF00534"/>
    </source>
</evidence>
<dbReference type="RefSeq" id="WP_015732377.1">
    <property type="nucleotide sequence ID" value="NC_017448.1"/>
</dbReference>
<evidence type="ECO:0000313" key="5">
    <source>
        <dbReference type="Proteomes" id="UP000001497"/>
    </source>
</evidence>
<dbReference type="EMBL" id="CP001792">
    <property type="protein sequence ID" value="ACX76259.1"/>
    <property type="molecule type" value="Genomic_DNA"/>
</dbReference>
<dbReference type="InterPro" id="IPR001296">
    <property type="entry name" value="Glyco_trans_1"/>
</dbReference>
<dbReference type="CDD" id="cd03809">
    <property type="entry name" value="GT4_MtfB-like"/>
    <property type="match status" value="1"/>
</dbReference>
<feature type="domain" description="Glycosyltransferase subfamily 4-like N-terminal" evidence="3">
    <location>
        <begin position="18"/>
        <end position="95"/>
    </location>
</feature>
<dbReference type="Gene3D" id="3.40.50.2000">
    <property type="entry name" value="Glycogen Phosphorylase B"/>
    <property type="match status" value="2"/>
</dbReference>
<evidence type="ECO:0000313" key="4">
    <source>
        <dbReference type="EMBL" id="ACX76259.1"/>
    </source>
</evidence>
<accession>A0ABN3YXD3</accession>
<keyword evidence="1 4" id="KW-0808">Transferase</keyword>
<dbReference type="PANTHER" id="PTHR46401">
    <property type="entry name" value="GLYCOSYLTRANSFERASE WBBK-RELATED"/>
    <property type="match status" value="1"/>
</dbReference>
<protein>
    <submittedName>
        <fullName evidence="4">Glycosyl transferase group 1</fullName>
    </submittedName>
</protein>
<reference evidence="4" key="1">
    <citation type="submission" date="2009-10" db="EMBL/GenBank/DDBJ databases">
        <title>Complete sequence of Fibrobacter succinogenes subsp. succinogenes S85.</title>
        <authorList>
            <consortium name="US DOE Joint Genome Institute"/>
            <person name="Lucas S."/>
            <person name="Copeland A."/>
            <person name="Lapidus A."/>
            <person name="Glavina del Rio T."/>
            <person name="Tice H."/>
            <person name="Bruce D."/>
            <person name="Goodwin L."/>
            <person name="Pitluck S."/>
            <person name="Chertkov O."/>
            <person name="Detter J.C."/>
            <person name="Han C."/>
            <person name="Tapia R."/>
            <person name="Larimer F."/>
            <person name="Land M."/>
            <person name="Hauser L."/>
            <person name="Kyrpides N."/>
            <person name="Mikhailova N."/>
            <person name="Weimer P.J."/>
            <person name="Stevenson D.M."/>
            <person name="Boyum J."/>
            <person name="Brumm P.I."/>
            <person name="Mead D."/>
        </authorList>
    </citation>
    <scope>NUCLEOTIDE SEQUENCE [LARGE SCALE GENOMIC DNA]</scope>
    <source>
        <strain evidence="4">S85</strain>
    </source>
</reference>
<name>A0ABN3YXD3_FIBSS</name>
<keyword evidence="5" id="KW-1185">Reference proteome</keyword>
<dbReference type="PROSITE" id="PS51257">
    <property type="entry name" value="PROKAR_LIPOPROTEIN"/>
    <property type="match status" value="1"/>
</dbReference>
<feature type="domain" description="Glycosyl transferase family 1" evidence="2">
    <location>
        <begin position="104"/>
        <end position="243"/>
    </location>
</feature>
<dbReference type="GO" id="GO:0016740">
    <property type="term" value="F:transferase activity"/>
    <property type="evidence" value="ECO:0007669"/>
    <property type="project" value="UniProtKB-KW"/>
</dbReference>